<comment type="caution">
    <text evidence="2">The sequence shown here is derived from an EMBL/GenBank/DDBJ whole genome shotgun (WGS) entry which is preliminary data.</text>
</comment>
<name>A0A3A4R563_9BACT</name>
<organism evidence="2 3">
    <name type="scientific">Candidatus Auribacter fodinae</name>
    <dbReference type="NCBI Taxonomy" id="2093366"/>
    <lineage>
        <taxon>Bacteria</taxon>
        <taxon>Pseudomonadati</taxon>
        <taxon>Candidatus Auribacterota</taxon>
        <taxon>Candidatus Auribacteria</taxon>
        <taxon>Candidatus Auribacterales</taxon>
        <taxon>Candidatus Auribacteraceae</taxon>
        <taxon>Candidatus Auribacter</taxon>
    </lineage>
</organism>
<reference evidence="2 3" key="1">
    <citation type="journal article" date="2017" name="ISME J.">
        <title>Energy and carbon metabolisms in a deep terrestrial subsurface fluid microbial community.</title>
        <authorList>
            <person name="Momper L."/>
            <person name="Jungbluth S.P."/>
            <person name="Lee M.D."/>
            <person name="Amend J.P."/>
        </authorList>
    </citation>
    <scope>NUCLEOTIDE SEQUENCE [LARGE SCALE GENOMIC DNA]</scope>
    <source>
        <strain evidence="2">SURF_26</strain>
    </source>
</reference>
<gene>
    <name evidence="2" type="ORF">C4541_02270</name>
</gene>
<dbReference type="AlphaFoldDB" id="A0A3A4R563"/>
<accession>A0A3A4R563</accession>
<dbReference type="InterPro" id="IPR049238">
    <property type="entry name" value="DUF6873"/>
</dbReference>
<evidence type="ECO:0000313" key="3">
    <source>
        <dbReference type="Proteomes" id="UP000266426"/>
    </source>
</evidence>
<dbReference type="EMBL" id="QZJZ01000014">
    <property type="protein sequence ID" value="RJP61348.1"/>
    <property type="molecule type" value="Genomic_DNA"/>
</dbReference>
<dbReference type="Proteomes" id="UP000266426">
    <property type="component" value="Unassembled WGS sequence"/>
</dbReference>
<evidence type="ECO:0000313" key="2">
    <source>
        <dbReference type="EMBL" id="RJP61348.1"/>
    </source>
</evidence>
<dbReference type="Pfam" id="PF21778">
    <property type="entry name" value="DUF6873"/>
    <property type="match status" value="1"/>
</dbReference>
<sequence length="239" mass="26399">MNGFVICSPDLPEQMRHVLSGAGWEICAVPYCGSVHPALAGHPELQLCVLNHEEVIVHPDMDQNFLRFLYRRFKRVVVGQTRLRAEYPGDVPYNCKLVGELLIHNTFYTDPILMKRAVIEGFADIHVSQGYAGCSTLAVNESAIITADNGIALAAEMNDCDVLSISPGFIQLTGMNYGFIGGAAGWDGEHTVYFCGTLINHPDREKIKLFLKQYNIASVELSDEPLADYGSLFFIPSTQ</sequence>
<evidence type="ECO:0000259" key="1">
    <source>
        <dbReference type="Pfam" id="PF21778"/>
    </source>
</evidence>
<proteinExistence type="predicted"/>
<feature type="domain" description="DUF6873" evidence="1">
    <location>
        <begin position="9"/>
        <end position="233"/>
    </location>
</feature>
<protein>
    <recommendedName>
        <fullName evidence="1">DUF6873 domain-containing protein</fullName>
    </recommendedName>
</protein>